<comment type="subcellular location">
    <subcellularLocation>
        <location evidence="1">Golgi apparatus membrane</location>
        <topology evidence="1">Single-pass type II membrane protein</topology>
    </subcellularLocation>
</comment>
<evidence type="ECO:0000256" key="5">
    <source>
        <dbReference type="ARBA" id="ARBA00022989"/>
    </source>
</evidence>
<dbReference type="InterPro" id="IPR026071">
    <property type="entry name" value="Glyco_Hydrolase_99"/>
</dbReference>
<keyword evidence="5" id="KW-1133">Transmembrane helix</keyword>
<sequence>MTGYQGWFAAEGDSANIGWYHYAKDWKLDSKVSKFDMWPDTKEYKKTYKTKIIDKEGKPTYLFSSNDASTSELHVKWMRDYGIDGAFIQRFFLALWDGTRQHHIKVLLNMMKYGDKYGRAMSVMYDIGGIKTENDADKIIEDWKFLVDNLKITSSNGKAYLFNNNKPVVGLIIVGLNDSETKLSYIDKIMNFLKNDKKYGNCSIVLGVPYFWRTLNGDSVSDPQLHSLVKKADYIMPWSVGRVRYDNFSENQKILIDDLEWCKKNKLEYLPVIYPGFSWHNLKNSEPMNQIPRKSGAFYQNMINNVEKAKVKNVYVAMFDEIDEGTAIFKISKNPPDTGFMRFVAHDKNIPEDYYLKLTGQLAKELKK</sequence>
<gene>
    <name evidence="8" type="ORF">JI747_018350</name>
</gene>
<keyword evidence="3" id="KW-0378">Hydrolase</keyword>
<name>A0ABS8A5M2_9FLAO</name>
<keyword evidence="6" id="KW-0333">Golgi apparatus</keyword>
<evidence type="ECO:0000256" key="7">
    <source>
        <dbReference type="ARBA" id="ARBA00023136"/>
    </source>
</evidence>
<evidence type="ECO:0000256" key="4">
    <source>
        <dbReference type="ARBA" id="ARBA00022968"/>
    </source>
</evidence>
<keyword evidence="7" id="KW-0472">Membrane</keyword>
<dbReference type="Pfam" id="PF16317">
    <property type="entry name" value="Glyco_hydro_99"/>
    <property type="match status" value="1"/>
</dbReference>
<keyword evidence="4" id="KW-0735">Signal-anchor</keyword>
<evidence type="ECO:0000256" key="2">
    <source>
        <dbReference type="ARBA" id="ARBA00022692"/>
    </source>
</evidence>
<dbReference type="CDD" id="cd11576">
    <property type="entry name" value="GH99_GH71_like_2"/>
    <property type="match status" value="1"/>
</dbReference>
<keyword evidence="2" id="KW-0812">Transmembrane</keyword>
<dbReference type="Gene3D" id="3.20.20.80">
    <property type="entry name" value="Glycosidases"/>
    <property type="match status" value="1"/>
</dbReference>
<reference evidence="8 9" key="1">
    <citation type="submission" date="2021-09" db="EMBL/GenBank/DDBJ databases">
        <title>Genome sequencing and assembly of Chryseobacterium sp. RG1.</title>
        <authorList>
            <person name="Chhetri G."/>
        </authorList>
    </citation>
    <scope>NUCLEOTIDE SEQUENCE [LARGE SCALE GENOMIC DNA]</scope>
    <source>
        <strain evidence="8 9">RG1</strain>
    </source>
</reference>
<dbReference type="Proteomes" id="UP000618240">
    <property type="component" value="Unassembled WGS sequence"/>
</dbReference>
<keyword evidence="9" id="KW-1185">Reference proteome</keyword>
<proteinExistence type="predicted"/>
<dbReference type="EMBL" id="JAERSE020000005">
    <property type="protein sequence ID" value="MCA6069132.1"/>
    <property type="molecule type" value="Genomic_DNA"/>
</dbReference>
<accession>A0ABS8A5M2</accession>
<evidence type="ECO:0000256" key="6">
    <source>
        <dbReference type="ARBA" id="ARBA00023034"/>
    </source>
</evidence>
<protein>
    <submittedName>
        <fullName evidence="8">Xylosidase</fullName>
    </submittedName>
</protein>
<comment type="caution">
    <text evidence="8">The sequence shown here is derived from an EMBL/GenBank/DDBJ whole genome shotgun (WGS) entry which is preliminary data.</text>
</comment>
<evidence type="ECO:0000256" key="1">
    <source>
        <dbReference type="ARBA" id="ARBA00004323"/>
    </source>
</evidence>
<evidence type="ECO:0000313" key="8">
    <source>
        <dbReference type="EMBL" id="MCA6069132.1"/>
    </source>
</evidence>
<organism evidence="8 9">
    <name type="scientific">Chryseobacterium tagetis</name>
    <dbReference type="NCBI Taxonomy" id="2801334"/>
    <lineage>
        <taxon>Bacteria</taxon>
        <taxon>Pseudomonadati</taxon>
        <taxon>Bacteroidota</taxon>
        <taxon>Flavobacteriia</taxon>
        <taxon>Flavobacteriales</taxon>
        <taxon>Weeksellaceae</taxon>
        <taxon>Chryseobacterium group</taxon>
        <taxon>Chryseobacterium</taxon>
    </lineage>
</organism>
<evidence type="ECO:0000313" key="9">
    <source>
        <dbReference type="Proteomes" id="UP000618240"/>
    </source>
</evidence>
<evidence type="ECO:0000256" key="3">
    <source>
        <dbReference type="ARBA" id="ARBA00022801"/>
    </source>
</evidence>
<dbReference type="RefSeq" id="WP_225690321.1">
    <property type="nucleotide sequence ID" value="NZ_JAERSE020000005.1"/>
</dbReference>